<dbReference type="GO" id="GO:0003677">
    <property type="term" value="F:DNA binding"/>
    <property type="evidence" value="ECO:0007669"/>
    <property type="project" value="InterPro"/>
</dbReference>
<feature type="region of interest" description="Disordered" evidence="7">
    <location>
        <begin position="175"/>
        <end position="194"/>
    </location>
</feature>
<accession>A0A0L9T920</accession>
<evidence type="ECO:0000256" key="7">
    <source>
        <dbReference type="SAM" id="MobiDB-lite"/>
    </source>
</evidence>
<dbReference type="AlphaFoldDB" id="A0A0L9T920"/>
<dbReference type="PROSITE" id="PS50110">
    <property type="entry name" value="RESPONSE_REGULATORY"/>
    <property type="match status" value="1"/>
</dbReference>
<dbReference type="GO" id="GO:0005634">
    <property type="term" value="C:nucleus"/>
    <property type="evidence" value="ECO:0007669"/>
    <property type="project" value="UniProtKB-SubCell"/>
</dbReference>
<dbReference type="InterPro" id="IPR001789">
    <property type="entry name" value="Sig_transdc_resp-reg_receiver"/>
</dbReference>
<evidence type="ECO:0000259" key="8">
    <source>
        <dbReference type="PROSITE" id="PS50110"/>
    </source>
</evidence>
<sequence length="460" mass="52863">MAEISSTDLPEFPSILNVLVIDSDLSFLDFIKKTCNQYSYQVMTCSESLNAVKILRERKTHIHLILIEVYMPVMDGYEFLLFVKKEEINVPVIVMSRDDSKHSIMKTIRLGACDYWKKPLNEDMLKSMWTHVYREFVREHRTQKNIGRLDDDDKTRGTSHNSEFASSILDKSKSNFREDDDLDESENSNQTVTGKDRIVWTPELHTKFLDALESVGPENIVPKKILKAMNIPNLKRRHVSSHLQKYRKFLKEEEQRKQQQQQQNEPNEMSLVSGNKKPKVDASGENNFQPLTHPGVTCNMGPTREKPYDPNVQVAEHFHEPTLVHDLSYPLATFPNISITSNFPQSSGYGLNNMQKPMMRPQIPPIKLQPSSIIISDNSASVPQNYNFRMNMPPQSIPGENNIGQVIQYQYNNRTFMYYPQPLNAGFSNSGVRPFAASSDIDDQTIKKQLDSMNKGHHKP</sequence>
<dbReference type="NCBIfam" id="TIGR01557">
    <property type="entry name" value="myb_SHAQKYF"/>
    <property type="match status" value="1"/>
</dbReference>
<evidence type="ECO:0000256" key="2">
    <source>
        <dbReference type="ARBA" id="ARBA00023012"/>
    </source>
</evidence>
<dbReference type="SUPFAM" id="SSF52172">
    <property type="entry name" value="CheY-like"/>
    <property type="match status" value="1"/>
</dbReference>
<gene>
    <name evidence="9" type="ORF">LR48_Vigan325s003800</name>
</gene>
<dbReference type="Gene3D" id="3.40.50.2300">
    <property type="match status" value="1"/>
</dbReference>
<feature type="region of interest" description="Disordered" evidence="7">
    <location>
        <begin position="252"/>
        <end position="297"/>
    </location>
</feature>
<protein>
    <recommendedName>
        <fullName evidence="8">Response regulatory domain-containing protein</fullName>
    </recommendedName>
</protein>
<comment type="caution">
    <text evidence="6">Lacks conserved residue(s) required for the propagation of feature annotation.</text>
</comment>
<dbReference type="InterPro" id="IPR045279">
    <property type="entry name" value="ARR-like"/>
</dbReference>
<keyword evidence="5" id="KW-0539">Nucleus</keyword>
<dbReference type="SUPFAM" id="SSF46689">
    <property type="entry name" value="Homeodomain-like"/>
    <property type="match status" value="1"/>
</dbReference>
<proteinExistence type="predicted"/>
<dbReference type="Gramene" id="KOM26866">
    <property type="protein sequence ID" value="KOM26866"/>
    <property type="gene ID" value="LR48_Vigan325s003800"/>
</dbReference>
<dbReference type="GO" id="GO:0000160">
    <property type="term" value="P:phosphorelay signal transduction system"/>
    <property type="evidence" value="ECO:0007669"/>
    <property type="project" value="UniProtKB-KW"/>
</dbReference>
<reference evidence="10" key="1">
    <citation type="journal article" date="2015" name="Proc. Natl. Acad. Sci. U.S.A.">
        <title>Genome sequencing of adzuki bean (Vigna angularis) provides insight into high starch and low fat accumulation and domestication.</title>
        <authorList>
            <person name="Yang K."/>
            <person name="Tian Z."/>
            <person name="Chen C."/>
            <person name="Luo L."/>
            <person name="Zhao B."/>
            <person name="Wang Z."/>
            <person name="Yu L."/>
            <person name="Li Y."/>
            <person name="Sun Y."/>
            <person name="Li W."/>
            <person name="Chen Y."/>
            <person name="Li Y."/>
            <person name="Zhang Y."/>
            <person name="Ai D."/>
            <person name="Zhao J."/>
            <person name="Shang C."/>
            <person name="Ma Y."/>
            <person name="Wu B."/>
            <person name="Wang M."/>
            <person name="Gao L."/>
            <person name="Sun D."/>
            <person name="Zhang P."/>
            <person name="Guo F."/>
            <person name="Wang W."/>
            <person name="Li Y."/>
            <person name="Wang J."/>
            <person name="Varshney R.K."/>
            <person name="Wang J."/>
            <person name="Ling H.Q."/>
            <person name="Wan P."/>
        </authorList>
    </citation>
    <scope>NUCLEOTIDE SEQUENCE</scope>
    <source>
        <strain evidence="10">cv. Jingnong 6</strain>
    </source>
</reference>
<dbReference type="KEGG" id="var:108320100"/>
<organism evidence="9 10">
    <name type="scientific">Phaseolus angularis</name>
    <name type="common">Azuki bean</name>
    <name type="synonym">Vigna angularis</name>
    <dbReference type="NCBI Taxonomy" id="3914"/>
    <lineage>
        <taxon>Eukaryota</taxon>
        <taxon>Viridiplantae</taxon>
        <taxon>Streptophyta</taxon>
        <taxon>Embryophyta</taxon>
        <taxon>Tracheophyta</taxon>
        <taxon>Spermatophyta</taxon>
        <taxon>Magnoliopsida</taxon>
        <taxon>eudicotyledons</taxon>
        <taxon>Gunneridae</taxon>
        <taxon>Pentapetalae</taxon>
        <taxon>rosids</taxon>
        <taxon>fabids</taxon>
        <taxon>Fabales</taxon>
        <taxon>Fabaceae</taxon>
        <taxon>Papilionoideae</taxon>
        <taxon>50 kb inversion clade</taxon>
        <taxon>NPAAA clade</taxon>
        <taxon>indigoferoid/millettioid clade</taxon>
        <taxon>Phaseoleae</taxon>
        <taxon>Vigna</taxon>
    </lineage>
</organism>
<dbReference type="GO" id="GO:0009736">
    <property type="term" value="P:cytokinin-activated signaling pathway"/>
    <property type="evidence" value="ECO:0007669"/>
    <property type="project" value="InterPro"/>
</dbReference>
<feature type="compositionally biased region" description="Basic and acidic residues" evidence="7">
    <location>
        <begin position="147"/>
        <end position="156"/>
    </location>
</feature>
<dbReference type="Gene3D" id="1.10.10.60">
    <property type="entry name" value="Homeodomain-like"/>
    <property type="match status" value="1"/>
</dbReference>
<dbReference type="SMART" id="SM00448">
    <property type="entry name" value="REC"/>
    <property type="match status" value="1"/>
</dbReference>
<evidence type="ECO:0000313" key="9">
    <source>
        <dbReference type="EMBL" id="KOM26866.1"/>
    </source>
</evidence>
<feature type="domain" description="Response regulatory" evidence="8">
    <location>
        <begin position="17"/>
        <end position="133"/>
    </location>
</feature>
<feature type="region of interest" description="Disordered" evidence="7">
    <location>
        <begin position="147"/>
        <end position="170"/>
    </location>
</feature>
<name>A0A0L9T920_PHAAN</name>
<dbReference type="EMBL" id="KQ258345">
    <property type="protein sequence ID" value="KOM26866.1"/>
    <property type="molecule type" value="Genomic_DNA"/>
</dbReference>
<dbReference type="InterPro" id="IPR006447">
    <property type="entry name" value="Myb_dom_plants"/>
</dbReference>
<evidence type="ECO:0000256" key="5">
    <source>
        <dbReference type="ARBA" id="ARBA00023242"/>
    </source>
</evidence>
<evidence type="ECO:0000256" key="4">
    <source>
        <dbReference type="ARBA" id="ARBA00023163"/>
    </source>
</evidence>
<dbReference type="Pfam" id="PF00072">
    <property type="entry name" value="Response_reg"/>
    <property type="match status" value="1"/>
</dbReference>
<keyword evidence="4" id="KW-0804">Transcription</keyword>
<dbReference type="CDD" id="cd17584">
    <property type="entry name" value="REC_typeB_ARR-like"/>
    <property type="match status" value="1"/>
</dbReference>
<evidence type="ECO:0000313" key="10">
    <source>
        <dbReference type="Proteomes" id="UP000053144"/>
    </source>
</evidence>
<dbReference type="PANTHER" id="PTHR43874">
    <property type="entry name" value="TWO-COMPONENT RESPONSE REGULATOR"/>
    <property type="match status" value="1"/>
</dbReference>
<dbReference type="OMA" id="WLQNEHF"/>
<dbReference type="InterPro" id="IPR011006">
    <property type="entry name" value="CheY-like_superfamily"/>
</dbReference>
<evidence type="ECO:0000256" key="1">
    <source>
        <dbReference type="ARBA" id="ARBA00004123"/>
    </source>
</evidence>
<feature type="compositionally biased region" description="Low complexity" evidence="7">
    <location>
        <begin position="258"/>
        <end position="268"/>
    </location>
</feature>
<evidence type="ECO:0000256" key="3">
    <source>
        <dbReference type="ARBA" id="ARBA00023015"/>
    </source>
</evidence>
<dbReference type="PANTHER" id="PTHR43874:SF206">
    <property type="entry name" value="RESPONSE REGULATOR RECEIVER DOMAIN PROTEIN"/>
    <property type="match status" value="1"/>
</dbReference>
<evidence type="ECO:0000256" key="6">
    <source>
        <dbReference type="PROSITE-ProRule" id="PRU00169"/>
    </source>
</evidence>
<dbReference type="Proteomes" id="UP000053144">
    <property type="component" value="Unassembled WGS sequence"/>
</dbReference>
<dbReference type="InterPro" id="IPR009057">
    <property type="entry name" value="Homeodomain-like_sf"/>
</dbReference>
<dbReference type="OrthoDB" id="1426639at2759"/>
<dbReference type="FunFam" id="1.10.10.60:FF:000007">
    <property type="entry name" value="Two-component response regulator"/>
    <property type="match status" value="1"/>
</dbReference>
<comment type="subcellular location">
    <subcellularLocation>
        <location evidence="1">Nucleus</location>
    </subcellularLocation>
</comment>
<keyword evidence="3" id="KW-0805">Transcription regulation</keyword>
<keyword evidence="2" id="KW-0902">Two-component regulatory system</keyword>